<accession>A0ABR2UUL6</accession>
<evidence type="ECO:0000313" key="1">
    <source>
        <dbReference type="EMBL" id="KAK9418354.1"/>
    </source>
</evidence>
<dbReference type="EMBL" id="JARVKF010000385">
    <property type="protein sequence ID" value="KAK9418354.1"/>
    <property type="molecule type" value="Genomic_DNA"/>
</dbReference>
<evidence type="ECO:0000313" key="2">
    <source>
        <dbReference type="Proteomes" id="UP001408356"/>
    </source>
</evidence>
<reference evidence="1 2" key="1">
    <citation type="journal article" date="2024" name="J. Plant Pathol.">
        <title>Sequence and assembly of the genome of Seiridium unicorne, isolate CBS 538.82, causal agent of cypress canker disease.</title>
        <authorList>
            <person name="Scali E."/>
            <person name="Rocca G.D."/>
            <person name="Danti R."/>
            <person name="Garbelotto M."/>
            <person name="Barberini S."/>
            <person name="Baroncelli R."/>
            <person name="Emiliani G."/>
        </authorList>
    </citation>
    <scope>NUCLEOTIDE SEQUENCE [LARGE SCALE GENOMIC DNA]</scope>
    <source>
        <strain evidence="1 2">BM-138-508</strain>
    </source>
</reference>
<name>A0ABR2UUL6_9PEZI</name>
<dbReference type="Proteomes" id="UP001408356">
    <property type="component" value="Unassembled WGS sequence"/>
</dbReference>
<gene>
    <name evidence="1" type="ORF">SUNI508_08081</name>
</gene>
<keyword evidence="2" id="KW-1185">Reference proteome</keyword>
<organism evidence="1 2">
    <name type="scientific">Seiridium unicorne</name>
    <dbReference type="NCBI Taxonomy" id="138068"/>
    <lineage>
        <taxon>Eukaryota</taxon>
        <taxon>Fungi</taxon>
        <taxon>Dikarya</taxon>
        <taxon>Ascomycota</taxon>
        <taxon>Pezizomycotina</taxon>
        <taxon>Sordariomycetes</taxon>
        <taxon>Xylariomycetidae</taxon>
        <taxon>Amphisphaeriales</taxon>
        <taxon>Sporocadaceae</taxon>
        <taxon>Seiridium</taxon>
    </lineage>
</organism>
<comment type="caution">
    <text evidence="1">The sequence shown here is derived from an EMBL/GenBank/DDBJ whole genome shotgun (WGS) entry which is preliminary data.</text>
</comment>
<proteinExistence type="predicted"/>
<protein>
    <submittedName>
        <fullName evidence="1">Uncharacterized protein</fullName>
    </submittedName>
</protein>
<sequence length="52" mass="5781">MKFTAWASETDLVCQDPELVEVLVQDVGRRASATEYTDLAAGVVVEKMEKYS</sequence>